<evidence type="ECO:0000313" key="4">
    <source>
        <dbReference type="Proteomes" id="UP000472261"/>
    </source>
</evidence>
<dbReference type="Ensembl" id="ENSPCLT00000031845.1">
    <property type="protein sequence ID" value="ENSPCLP00000022925.1"/>
    <property type="gene ID" value="ENSPCLG00000020226.1"/>
</dbReference>
<reference evidence="3" key="2">
    <citation type="submission" date="2025-09" db="UniProtKB">
        <authorList>
            <consortium name="Ensembl"/>
        </authorList>
    </citation>
    <scope>IDENTIFICATION</scope>
</reference>
<keyword evidence="4" id="KW-1185">Reference proteome</keyword>
<dbReference type="AlphaFoldDB" id="A0A669QTE8"/>
<keyword evidence="2" id="KW-1133">Transmembrane helix</keyword>
<organism evidence="3 4">
    <name type="scientific">Phasianus colchicus</name>
    <name type="common">Common pheasant</name>
    <dbReference type="NCBI Taxonomy" id="9054"/>
    <lineage>
        <taxon>Eukaryota</taxon>
        <taxon>Metazoa</taxon>
        <taxon>Chordata</taxon>
        <taxon>Craniata</taxon>
        <taxon>Vertebrata</taxon>
        <taxon>Euteleostomi</taxon>
        <taxon>Archelosauria</taxon>
        <taxon>Archosauria</taxon>
        <taxon>Dinosauria</taxon>
        <taxon>Saurischia</taxon>
        <taxon>Theropoda</taxon>
        <taxon>Coelurosauria</taxon>
        <taxon>Aves</taxon>
        <taxon>Neognathae</taxon>
        <taxon>Galloanserae</taxon>
        <taxon>Galliformes</taxon>
        <taxon>Phasianidae</taxon>
        <taxon>Phasianinae</taxon>
        <taxon>Phasianus</taxon>
    </lineage>
</organism>
<evidence type="ECO:0000256" key="2">
    <source>
        <dbReference type="SAM" id="Phobius"/>
    </source>
</evidence>
<accession>A0A669QTE8</accession>
<feature type="compositionally biased region" description="Basic and acidic residues" evidence="1">
    <location>
        <begin position="46"/>
        <end position="74"/>
    </location>
</feature>
<feature type="region of interest" description="Disordered" evidence="1">
    <location>
        <begin position="46"/>
        <end position="85"/>
    </location>
</feature>
<evidence type="ECO:0000256" key="1">
    <source>
        <dbReference type="SAM" id="MobiDB-lite"/>
    </source>
</evidence>
<keyword evidence="2" id="KW-0812">Transmembrane</keyword>
<evidence type="ECO:0000313" key="3">
    <source>
        <dbReference type="Ensembl" id="ENSPCLP00000022925.1"/>
    </source>
</evidence>
<dbReference type="Proteomes" id="UP000472261">
    <property type="component" value="Unplaced"/>
</dbReference>
<protein>
    <submittedName>
        <fullName evidence="3">Uncharacterized protein</fullName>
    </submittedName>
</protein>
<sequence>MWDWGPHWSCCPGLWGLVLCWAPIATRCRLQKTFTPNIISRKIKEEPREDVSVKKEKKERERQRDGHSRGRGRPDVIQSHSIFEQ</sequence>
<proteinExistence type="predicted"/>
<feature type="transmembrane region" description="Helical" evidence="2">
    <location>
        <begin position="6"/>
        <end position="24"/>
    </location>
</feature>
<keyword evidence="2" id="KW-0472">Membrane</keyword>
<name>A0A669QTE8_PHACC</name>
<reference evidence="3" key="1">
    <citation type="submission" date="2025-08" db="UniProtKB">
        <authorList>
            <consortium name="Ensembl"/>
        </authorList>
    </citation>
    <scope>IDENTIFICATION</scope>
</reference>